<reference evidence="2" key="1">
    <citation type="submission" date="2021-02" db="EMBL/GenBank/DDBJ databases">
        <authorList>
            <person name="Nowell W R."/>
        </authorList>
    </citation>
    <scope>NUCLEOTIDE SEQUENCE</scope>
</reference>
<dbReference type="Gene3D" id="2.60.120.260">
    <property type="entry name" value="Galactose-binding domain-like"/>
    <property type="match status" value="1"/>
</dbReference>
<name>A0A815KS57_9BILA</name>
<organism evidence="2 4">
    <name type="scientific">Didymodactylos carnosus</name>
    <dbReference type="NCBI Taxonomy" id="1234261"/>
    <lineage>
        <taxon>Eukaryota</taxon>
        <taxon>Metazoa</taxon>
        <taxon>Spiralia</taxon>
        <taxon>Gnathifera</taxon>
        <taxon>Rotifera</taxon>
        <taxon>Eurotatoria</taxon>
        <taxon>Bdelloidea</taxon>
        <taxon>Philodinida</taxon>
        <taxon>Philodinidae</taxon>
        <taxon>Didymodactylos</taxon>
    </lineage>
</organism>
<feature type="non-terminal residue" evidence="2">
    <location>
        <position position="1"/>
    </location>
</feature>
<keyword evidence="1" id="KW-0732">Signal</keyword>
<dbReference type="EMBL" id="CAJNOQ010017199">
    <property type="protein sequence ID" value="CAF1394797.1"/>
    <property type="molecule type" value="Genomic_DNA"/>
</dbReference>
<feature type="signal peptide" evidence="1">
    <location>
        <begin position="1"/>
        <end position="19"/>
    </location>
</feature>
<feature type="chain" id="PRO_5036228132" evidence="1">
    <location>
        <begin position="20"/>
        <end position="143"/>
    </location>
</feature>
<evidence type="ECO:0000313" key="2">
    <source>
        <dbReference type="EMBL" id="CAF1394797.1"/>
    </source>
</evidence>
<accession>A0A815KS57</accession>
<evidence type="ECO:0000313" key="3">
    <source>
        <dbReference type="EMBL" id="CAF4288969.1"/>
    </source>
</evidence>
<evidence type="ECO:0000313" key="4">
    <source>
        <dbReference type="Proteomes" id="UP000663829"/>
    </source>
</evidence>
<dbReference type="Proteomes" id="UP000681722">
    <property type="component" value="Unassembled WGS sequence"/>
</dbReference>
<sequence length="143" mass="15673">NQILSSGTSLLAFTNACAATSWFQVAWLYTAQSSNETLTLAAYNAPAWTWIDDISVIDTSNSHQLLINGDWENGTLMTGWQGTNVVTSNSCHGGTWCYYQGASTVEYTWQSFTTVPGTQLNMSFWIMWTGSGSAVYTNITITP</sequence>
<protein>
    <submittedName>
        <fullName evidence="2">Uncharacterized protein</fullName>
    </submittedName>
</protein>
<evidence type="ECO:0000256" key="1">
    <source>
        <dbReference type="SAM" id="SignalP"/>
    </source>
</evidence>
<dbReference type="OrthoDB" id="10057025at2759"/>
<dbReference type="EMBL" id="CAJOBC010082609">
    <property type="protein sequence ID" value="CAF4288969.1"/>
    <property type="molecule type" value="Genomic_DNA"/>
</dbReference>
<comment type="caution">
    <text evidence="2">The sequence shown here is derived from an EMBL/GenBank/DDBJ whole genome shotgun (WGS) entry which is preliminary data.</text>
</comment>
<proteinExistence type="predicted"/>
<gene>
    <name evidence="2" type="ORF">GPM918_LOCUS32975</name>
    <name evidence="3" type="ORF">SRO942_LOCUS33645</name>
</gene>
<dbReference type="Proteomes" id="UP000663829">
    <property type="component" value="Unassembled WGS sequence"/>
</dbReference>
<keyword evidence="4" id="KW-1185">Reference proteome</keyword>
<dbReference type="AlphaFoldDB" id="A0A815KS57"/>